<dbReference type="GO" id="GO:0009055">
    <property type="term" value="F:electron transfer activity"/>
    <property type="evidence" value="ECO:0007669"/>
    <property type="project" value="InterPro"/>
</dbReference>
<evidence type="ECO:0000256" key="1">
    <source>
        <dbReference type="ARBA" id="ARBA00022448"/>
    </source>
</evidence>
<proteinExistence type="predicted"/>
<evidence type="ECO:0000259" key="8">
    <source>
        <dbReference type="PROSITE" id="PS51007"/>
    </source>
</evidence>
<dbReference type="SUPFAM" id="SSF46626">
    <property type="entry name" value="Cytochrome c"/>
    <property type="match status" value="2"/>
</dbReference>
<dbReference type="PROSITE" id="PS51007">
    <property type="entry name" value="CYTC"/>
    <property type="match status" value="2"/>
</dbReference>
<keyword evidence="2 6" id="KW-0349">Heme</keyword>
<keyword evidence="4" id="KW-0249">Electron transport</keyword>
<evidence type="ECO:0000256" key="7">
    <source>
        <dbReference type="SAM" id="SignalP"/>
    </source>
</evidence>
<keyword evidence="10" id="KW-1185">Reference proteome</keyword>
<evidence type="ECO:0000313" key="10">
    <source>
        <dbReference type="Proteomes" id="UP000588068"/>
    </source>
</evidence>
<keyword evidence="1" id="KW-0813">Transport</keyword>
<feature type="chain" id="PRO_5032992487" evidence="7">
    <location>
        <begin position="21"/>
        <end position="200"/>
    </location>
</feature>
<feature type="domain" description="Cytochrome c" evidence="8">
    <location>
        <begin position="1"/>
        <end position="103"/>
    </location>
</feature>
<feature type="signal peptide" evidence="7">
    <location>
        <begin position="1"/>
        <end position="20"/>
    </location>
</feature>
<dbReference type="InterPro" id="IPR009056">
    <property type="entry name" value="Cyt_c-like_dom"/>
</dbReference>
<evidence type="ECO:0000256" key="6">
    <source>
        <dbReference type="PROSITE-ProRule" id="PRU00433"/>
    </source>
</evidence>
<dbReference type="Proteomes" id="UP000588068">
    <property type="component" value="Unassembled WGS sequence"/>
</dbReference>
<reference evidence="9 10" key="1">
    <citation type="submission" date="2020-08" db="EMBL/GenBank/DDBJ databases">
        <title>Genomic Encyclopedia of Type Strains, Phase IV (KMG-IV): sequencing the most valuable type-strain genomes for metagenomic binning, comparative biology and taxonomic classification.</title>
        <authorList>
            <person name="Goeker M."/>
        </authorList>
    </citation>
    <scope>NUCLEOTIDE SEQUENCE [LARGE SCALE GENOMIC DNA]</scope>
    <source>
        <strain evidence="9 10">DSM 26723</strain>
    </source>
</reference>
<name>A0A841HTU8_9GAMM</name>
<keyword evidence="5 6" id="KW-0408">Iron</keyword>
<evidence type="ECO:0000256" key="5">
    <source>
        <dbReference type="ARBA" id="ARBA00023004"/>
    </source>
</evidence>
<protein>
    <submittedName>
        <fullName evidence="9">Cytochrome c553</fullName>
    </submittedName>
</protein>
<dbReference type="Gene3D" id="1.10.760.10">
    <property type="entry name" value="Cytochrome c-like domain"/>
    <property type="match status" value="2"/>
</dbReference>
<gene>
    <name evidence="9" type="ORF">HNQ60_004945</name>
</gene>
<organism evidence="9 10">
    <name type="scientific">Povalibacter uvarum</name>
    <dbReference type="NCBI Taxonomy" id="732238"/>
    <lineage>
        <taxon>Bacteria</taxon>
        <taxon>Pseudomonadati</taxon>
        <taxon>Pseudomonadota</taxon>
        <taxon>Gammaproteobacteria</taxon>
        <taxon>Steroidobacterales</taxon>
        <taxon>Steroidobacteraceae</taxon>
        <taxon>Povalibacter</taxon>
    </lineage>
</organism>
<keyword evidence="3 6" id="KW-0479">Metal-binding</keyword>
<dbReference type="AlphaFoldDB" id="A0A841HTU8"/>
<accession>A0A841HTU8</accession>
<sequence>MSRPLFATLLFVTTISVALADDVDLSQCALCHGTNGNGNPAVRAPKISGLDAAYLRRQLEIFRAGWRGTHEADERGNEMRAVAASLTDDAAIDRAVAHVRSFEVRPPAPTVAGDVERGRTLYEQCAACHGARGEGNAAMQAPALANASDWYLLAQLRNYASGIRGTAEPEGPGTQMRAIALTLPDAQAASDVVAYINTLR</sequence>
<dbReference type="InterPro" id="IPR036909">
    <property type="entry name" value="Cyt_c-like_dom_sf"/>
</dbReference>
<comment type="caution">
    <text evidence="9">The sequence shown here is derived from an EMBL/GenBank/DDBJ whole genome shotgun (WGS) entry which is preliminary data.</text>
</comment>
<evidence type="ECO:0000256" key="4">
    <source>
        <dbReference type="ARBA" id="ARBA00022982"/>
    </source>
</evidence>
<evidence type="ECO:0000256" key="2">
    <source>
        <dbReference type="ARBA" id="ARBA00022617"/>
    </source>
</evidence>
<dbReference type="Pfam" id="PF00034">
    <property type="entry name" value="Cytochrom_C"/>
    <property type="match status" value="2"/>
</dbReference>
<dbReference type="PANTHER" id="PTHR33751:SF9">
    <property type="entry name" value="CYTOCHROME C4"/>
    <property type="match status" value="1"/>
</dbReference>
<dbReference type="GO" id="GO:0020037">
    <property type="term" value="F:heme binding"/>
    <property type="evidence" value="ECO:0007669"/>
    <property type="project" value="InterPro"/>
</dbReference>
<dbReference type="EMBL" id="JACHHZ010000006">
    <property type="protein sequence ID" value="MBB6096054.1"/>
    <property type="molecule type" value="Genomic_DNA"/>
</dbReference>
<keyword evidence="7" id="KW-0732">Signal</keyword>
<evidence type="ECO:0000256" key="3">
    <source>
        <dbReference type="ARBA" id="ARBA00022723"/>
    </source>
</evidence>
<dbReference type="PANTHER" id="PTHR33751">
    <property type="entry name" value="CBB3-TYPE CYTOCHROME C OXIDASE SUBUNIT FIXP"/>
    <property type="match status" value="1"/>
</dbReference>
<dbReference type="InterPro" id="IPR050597">
    <property type="entry name" value="Cytochrome_c_Oxidase_Subunit"/>
</dbReference>
<dbReference type="GO" id="GO:0046872">
    <property type="term" value="F:metal ion binding"/>
    <property type="evidence" value="ECO:0007669"/>
    <property type="project" value="UniProtKB-KW"/>
</dbReference>
<feature type="domain" description="Cytochrome c" evidence="8">
    <location>
        <begin position="113"/>
        <end position="200"/>
    </location>
</feature>
<dbReference type="RefSeq" id="WP_184335431.1">
    <property type="nucleotide sequence ID" value="NZ_JACHHZ010000006.1"/>
</dbReference>
<evidence type="ECO:0000313" key="9">
    <source>
        <dbReference type="EMBL" id="MBB6096054.1"/>
    </source>
</evidence>